<protein>
    <submittedName>
        <fullName evidence="3">Pre-peptidase C-terminal domain-containing protein</fullName>
    </submittedName>
</protein>
<dbReference type="InterPro" id="IPR019026">
    <property type="entry name" value="Peptidase_M64_IgA"/>
</dbReference>
<accession>A0ABR6Z862</accession>
<sequence length="538" mass="57268">MNAIKLILMFVAAMAVQISTAHAGNISLRVAYSDGRQSASFTPVHAELGEFALTPSLADGGQTEKWRVVAKNAQGAVIHEVLVRNAQQRHIEAFDPKTGAIEVSQQVRQADGVFEVSMPFDAKIASIEILQQSMGAAGDTRMTPVPPQQTVFGRAALEKMLRSSQLARMRAPPPAATVTTIVNNGPANARMDLVFVGDGYTAAEMGKWRTDAQRVIDGFLADPLFVANRASMNVHRVDVASNQSGADEPDKGVYRDTAMDGSFYCYNIDRLLCVNSTKVYNIIGSVLAPDQRDVIVVVSNSTRYGGSGGEIATLSMNAQSVEIALHEIGHTAFALADEYDYGTCNQGAEPTSSNVSLNGTRNVKWGRLIASTTAVPTGLGQYPNGTVGTFQGAQYCKTGKYRPTENSRMRTLGYPWHAVNEGLARAVFASYGQPTGGLVTQTGSLTNGATANAPSASPGYIQAGSGTFSIQLSGPAGTDFDLYLYKYSGSAWTKVASSEGSTSTESINYAGTAGYYYVQVKSYSGSGNYSVTYLFPPQ</sequence>
<dbReference type="Pfam" id="PF04151">
    <property type="entry name" value="PPC"/>
    <property type="match status" value="1"/>
</dbReference>
<name>A0ABR6Z862_9BURK</name>
<gene>
    <name evidence="3" type="ORF">H8L47_10180</name>
</gene>
<dbReference type="RefSeq" id="WP_186953491.1">
    <property type="nucleotide sequence ID" value="NZ_JACOFX010000004.1"/>
</dbReference>
<evidence type="ECO:0000256" key="1">
    <source>
        <dbReference type="SAM" id="SignalP"/>
    </source>
</evidence>
<dbReference type="Gene3D" id="3.40.390.10">
    <property type="entry name" value="Collagenase (Catalytic Domain)"/>
    <property type="match status" value="1"/>
</dbReference>
<proteinExistence type="predicted"/>
<organism evidence="3 4">
    <name type="scientific">Undibacterium umbellatum</name>
    <dbReference type="NCBI Taxonomy" id="2762300"/>
    <lineage>
        <taxon>Bacteria</taxon>
        <taxon>Pseudomonadati</taxon>
        <taxon>Pseudomonadota</taxon>
        <taxon>Betaproteobacteria</taxon>
        <taxon>Burkholderiales</taxon>
        <taxon>Oxalobacteraceae</taxon>
        <taxon>Undibacterium</taxon>
    </lineage>
</organism>
<dbReference type="Pfam" id="PF09471">
    <property type="entry name" value="Peptidase_M64"/>
    <property type="match status" value="1"/>
</dbReference>
<dbReference type="Proteomes" id="UP000646911">
    <property type="component" value="Unassembled WGS sequence"/>
</dbReference>
<comment type="caution">
    <text evidence="3">The sequence shown here is derived from an EMBL/GenBank/DDBJ whole genome shotgun (WGS) entry which is preliminary data.</text>
</comment>
<dbReference type="SUPFAM" id="SSF89260">
    <property type="entry name" value="Collagen-binding domain"/>
    <property type="match status" value="1"/>
</dbReference>
<evidence type="ECO:0000259" key="2">
    <source>
        <dbReference type="Pfam" id="PF04151"/>
    </source>
</evidence>
<feature type="domain" description="Peptidase C-terminal archaeal/bacterial" evidence="2">
    <location>
        <begin position="464"/>
        <end position="522"/>
    </location>
</feature>
<dbReference type="InterPro" id="IPR007280">
    <property type="entry name" value="Peptidase_C_arc/bac"/>
</dbReference>
<feature type="signal peptide" evidence="1">
    <location>
        <begin position="1"/>
        <end position="23"/>
    </location>
</feature>
<evidence type="ECO:0000313" key="4">
    <source>
        <dbReference type="Proteomes" id="UP000646911"/>
    </source>
</evidence>
<dbReference type="EMBL" id="JACOFX010000004">
    <property type="protein sequence ID" value="MBC3907935.1"/>
    <property type="molecule type" value="Genomic_DNA"/>
</dbReference>
<feature type="chain" id="PRO_5046266281" evidence="1">
    <location>
        <begin position="24"/>
        <end position="538"/>
    </location>
</feature>
<dbReference type="Gene3D" id="2.60.120.380">
    <property type="match status" value="1"/>
</dbReference>
<keyword evidence="4" id="KW-1185">Reference proteome</keyword>
<dbReference type="InterPro" id="IPR024079">
    <property type="entry name" value="MetalloPept_cat_dom_sf"/>
</dbReference>
<reference evidence="3 4" key="1">
    <citation type="submission" date="2020-08" db="EMBL/GenBank/DDBJ databases">
        <title>Novel species isolated from subtropical streams in China.</title>
        <authorList>
            <person name="Lu H."/>
        </authorList>
    </citation>
    <scope>NUCLEOTIDE SEQUENCE [LARGE SCALE GENOMIC DNA]</scope>
    <source>
        <strain evidence="3 4">NL8W</strain>
    </source>
</reference>
<keyword evidence="1" id="KW-0732">Signal</keyword>
<evidence type="ECO:0000313" key="3">
    <source>
        <dbReference type="EMBL" id="MBC3907935.1"/>
    </source>
</evidence>